<keyword evidence="3" id="KW-1185">Reference proteome</keyword>
<accession>E2B4A1</accession>
<protein>
    <submittedName>
        <fullName evidence="2">Uncharacterized protein</fullName>
    </submittedName>
</protein>
<sequence length="102" mass="11299">MSEDSDESVNDFTSNLPDNPRDSANANTSTDDSSVVHRADSDTVSISDDSNSSSRNERRSVFDIADNNDVFNLDEVFQDYEECFESAEKADFVSAESNDQVL</sequence>
<gene>
    <name evidence="2" type="ORF">EAI_06043</name>
</gene>
<evidence type="ECO:0000256" key="1">
    <source>
        <dbReference type="SAM" id="MobiDB-lite"/>
    </source>
</evidence>
<feature type="compositionally biased region" description="Low complexity" evidence="1">
    <location>
        <begin position="42"/>
        <end position="54"/>
    </location>
</feature>
<evidence type="ECO:0000313" key="2">
    <source>
        <dbReference type="EMBL" id="EFN89479.1"/>
    </source>
</evidence>
<feature type="compositionally biased region" description="Polar residues" evidence="1">
    <location>
        <begin position="10"/>
        <end position="33"/>
    </location>
</feature>
<dbReference type="AlphaFoldDB" id="E2B4A1"/>
<reference evidence="2 3" key="1">
    <citation type="journal article" date="2010" name="Science">
        <title>Genomic comparison of the ants Camponotus floridanus and Harpegnathos saltator.</title>
        <authorList>
            <person name="Bonasio R."/>
            <person name="Zhang G."/>
            <person name="Ye C."/>
            <person name="Mutti N.S."/>
            <person name="Fang X."/>
            <person name="Qin N."/>
            <person name="Donahue G."/>
            <person name="Yang P."/>
            <person name="Li Q."/>
            <person name="Li C."/>
            <person name="Zhang P."/>
            <person name="Huang Z."/>
            <person name="Berger S.L."/>
            <person name="Reinberg D."/>
            <person name="Wang J."/>
            <person name="Liebig J."/>
        </authorList>
    </citation>
    <scope>NUCLEOTIDE SEQUENCE [LARGE SCALE GENOMIC DNA]</scope>
    <source>
        <strain evidence="2 3">R22 G/1</strain>
    </source>
</reference>
<dbReference type="Proteomes" id="UP000008237">
    <property type="component" value="Unassembled WGS sequence"/>
</dbReference>
<organism evidence="3">
    <name type="scientific">Harpegnathos saltator</name>
    <name type="common">Jerdon's jumping ant</name>
    <dbReference type="NCBI Taxonomy" id="610380"/>
    <lineage>
        <taxon>Eukaryota</taxon>
        <taxon>Metazoa</taxon>
        <taxon>Ecdysozoa</taxon>
        <taxon>Arthropoda</taxon>
        <taxon>Hexapoda</taxon>
        <taxon>Insecta</taxon>
        <taxon>Pterygota</taxon>
        <taxon>Neoptera</taxon>
        <taxon>Endopterygota</taxon>
        <taxon>Hymenoptera</taxon>
        <taxon>Apocrita</taxon>
        <taxon>Aculeata</taxon>
        <taxon>Formicoidea</taxon>
        <taxon>Formicidae</taxon>
        <taxon>Ponerinae</taxon>
        <taxon>Ponerini</taxon>
        <taxon>Harpegnathos</taxon>
    </lineage>
</organism>
<dbReference type="InParanoid" id="E2B4A1"/>
<proteinExistence type="predicted"/>
<dbReference type="EMBL" id="GL445538">
    <property type="protein sequence ID" value="EFN89479.1"/>
    <property type="molecule type" value="Genomic_DNA"/>
</dbReference>
<feature type="region of interest" description="Disordered" evidence="1">
    <location>
        <begin position="1"/>
        <end position="60"/>
    </location>
</feature>
<name>E2B4A1_HARSA</name>
<evidence type="ECO:0000313" key="3">
    <source>
        <dbReference type="Proteomes" id="UP000008237"/>
    </source>
</evidence>
<dbReference type="OrthoDB" id="7555411at2759"/>